<dbReference type="SUPFAM" id="SSF54060">
    <property type="entry name" value="His-Me finger endonucleases"/>
    <property type="match status" value="1"/>
</dbReference>
<evidence type="ECO:0000313" key="2">
    <source>
        <dbReference type="Proteomes" id="UP000222975"/>
    </source>
</evidence>
<protein>
    <submittedName>
        <fullName evidence="1">Putative homing endonuclease</fullName>
    </submittedName>
</protein>
<dbReference type="Proteomes" id="UP000222975">
    <property type="component" value="Segment"/>
</dbReference>
<name>A0A173GCZ1_9CAUD</name>
<keyword evidence="1" id="KW-0540">Nuclease</keyword>
<keyword evidence="2" id="KW-1185">Reference proteome</keyword>
<keyword evidence="1" id="KW-0378">Hydrolase</keyword>
<keyword evidence="1" id="KW-0255">Endonuclease</keyword>
<dbReference type="InterPro" id="IPR044925">
    <property type="entry name" value="His-Me_finger_sf"/>
</dbReference>
<dbReference type="EMBL" id="KU886223">
    <property type="protein sequence ID" value="ANH51554.1"/>
    <property type="molecule type" value="Genomic_DNA"/>
</dbReference>
<accession>A0A173GCZ1</accession>
<evidence type="ECO:0000313" key="1">
    <source>
        <dbReference type="EMBL" id="ANH51554.1"/>
    </source>
</evidence>
<dbReference type="GO" id="GO:0004519">
    <property type="term" value="F:endonuclease activity"/>
    <property type="evidence" value="ECO:0007669"/>
    <property type="project" value="UniProtKB-KW"/>
</dbReference>
<organism evidence="1 2">
    <name type="scientific">Erwinia phage vB_EamM_Simmy50</name>
    <dbReference type="NCBI Taxonomy" id="1815988"/>
    <lineage>
        <taxon>Viruses</taxon>
        <taxon>Duplodnaviria</taxon>
        <taxon>Heunggongvirae</taxon>
        <taxon>Uroviricota</taxon>
        <taxon>Caudoviricetes</taxon>
        <taxon>Chimalliviridae</taxon>
        <taxon>Agricanvirus</taxon>
        <taxon>Agricanvirus simmy50</taxon>
    </lineage>
</organism>
<reference evidence="2" key="1">
    <citation type="submission" date="2016-03" db="EMBL/GenBank/DDBJ databases">
        <authorList>
            <person name="Sharma R."/>
            <person name="Simister A.R."/>
            <person name="Berg J.A."/>
            <person name="Jensen G.L."/>
            <person name="Keele B.R."/>
            <person name="Ward M.E.H."/>
            <person name="Breakwell D.P."/>
            <person name="Hope S."/>
            <person name="Grose J.H."/>
        </authorList>
    </citation>
    <scope>NUCLEOTIDE SEQUENCE [LARGE SCALE GENOMIC DNA]</scope>
</reference>
<gene>
    <name evidence="1" type="ORF">SIMMY50_92</name>
</gene>
<sequence>MSVIKDNPDNWKVIPGYSRYEINEVGVVRKIHNKKVMKQWLRGNYTATAITSDNKSTSRIESIHILLCLTFIGPKPLPEPGHKLVTANHKDGNKLNNVRSNVEWLSNSGNILHAYKNRLNKSSQHLRLTNVVSGEVVDLHSYRELSKWMGNPNLRGRMEYLKYRNKLYQGQWRIELLGESEKSSGSRTSKQVCVMDVAKRLGLREGEFDTFIFNSMHDAAAALGVSRKGIGRSISTKGRHVVNGYAISLSFDDMANITYDKAYVEISLKWAKLRGQK</sequence>
<proteinExistence type="predicted"/>
<dbReference type="Gene3D" id="3.90.75.20">
    <property type="match status" value="1"/>
</dbReference>